<dbReference type="Pfam" id="PF00512">
    <property type="entry name" value="HisKA"/>
    <property type="match status" value="1"/>
</dbReference>
<sequence>MHKTKSKSVLRRLSEPLGTGAVIVLLLLSGTVTLRNIHGLWSDSSVMADSQKTLDLINSLELALTKAETGQRGYIITGDETYLEPFVSANAELDDLTRELFERVKDDSGHASTFEKLTSIVSQKRTELNTTIDVRSEAGLAAARDIVIGNFGNNAMNQIRESLAKMRGVEESRMVDHRGESLRTYRVAWYTGLLTTVAGLTLVGGVMLAVHRRRETAERDAAIIQSERERLQKALDERTILEHRNRELDQHIRLFVDQIQDYAIFTMDTDCRATSWNSGVLKVLGFTEEEFLGRDVRPLIFTPEANQDGTTEREFATAAATGSASDDRWMMRKDRARFWAAGMTSSIRDEADALIGYSKVMRDMTHQKLSSDEMARLAAELSEESRRKNEFLATLAHELRNPLSPIKNAVQLMGMMQLDAEVEDLRFTMERQADQLVRLIDDLMDISRIGRGKIELKKQVVEIATIINSAVESSQSLIDANRQTLDVDVPDAGLCVNVDPARITQVVCNLLNNASKYSNENCSIVLSVVQEEEDVVIRVKDNGNGIAPMRLEDIFEMFSQVGDSVERGTAGLGIGLTLVRTLVELHGGTVAAYSEGVGKGSEFTVALPAASPDEAPEVATLVQRSPEPSRSYRVLVVEDMRALAIIMSRLLTKLGHHVEVVESGVAAIEKLQDYDAEVIFSDISMPGMTGYDLARKLRATDATKGLHLVAMTGYGQLSDREKALKAGFDEHMVKPVDIAKLQQFFASLTMPDNVSSQIQ</sequence>
<dbReference type="AlphaFoldDB" id="A0A7W5H876"/>
<evidence type="ECO:0000256" key="5">
    <source>
        <dbReference type="ARBA" id="ARBA00022777"/>
    </source>
</evidence>
<dbReference type="RefSeq" id="WP_184307588.1">
    <property type="nucleotide sequence ID" value="NZ_JACHXU010000021.1"/>
</dbReference>
<dbReference type="Gene3D" id="3.40.50.2300">
    <property type="match status" value="1"/>
</dbReference>
<dbReference type="NCBIfam" id="TIGR00229">
    <property type="entry name" value="sensory_box"/>
    <property type="match status" value="1"/>
</dbReference>
<dbReference type="CDD" id="cd00130">
    <property type="entry name" value="PAS"/>
    <property type="match status" value="1"/>
</dbReference>
<dbReference type="InterPro" id="IPR003661">
    <property type="entry name" value="HisK_dim/P_dom"/>
</dbReference>
<evidence type="ECO:0000313" key="14">
    <source>
        <dbReference type="Proteomes" id="UP000536179"/>
    </source>
</evidence>
<dbReference type="PROSITE" id="PS50110">
    <property type="entry name" value="RESPONSE_REGULATORY"/>
    <property type="match status" value="1"/>
</dbReference>
<dbReference type="InterPro" id="IPR036097">
    <property type="entry name" value="HisK_dim/P_sf"/>
</dbReference>
<comment type="caution">
    <text evidence="13">The sequence shown here is derived from an EMBL/GenBank/DDBJ whole genome shotgun (WGS) entry which is preliminary data.</text>
</comment>
<evidence type="ECO:0000259" key="9">
    <source>
        <dbReference type="PROSITE" id="PS50109"/>
    </source>
</evidence>
<dbReference type="FunFam" id="3.30.565.10:FF:000006">
    <property type="entry name" value="Sensor histidine kinase WalK"/>
    <property type="match status" value="1"/>
</dbReference>
<dbReference type="InterPro" id="IPR000700">
    <property type="entry name" value="PAS-assoc_C"/>
</dbReference>
<evidence type="ECO:0000256" key="6">
    <source>
        <dbReference type="PROSITE-ProRule" id="PRU00169"/>
    </source>
</evidence>
<keyword evidence="14" id="KW-1185">Reference proteome</keyword>
<feature type="coiled-coil region" evidence="7">
    <location>
        <begin position="214"/>
        <end position="251"/>
    </location>
</feature>
<dbReference type="GO" id="GO:0000155">
    <property type="term" value="F:phosphorelay sensor kinase activity"/>
    <property type="evidence" value="ECO:0007669"/>
    <property type="project" value="InterPro"/>
</dbReference>
<dbReference type="InterPro" id="IPR007891">
    <property type="entry name" value="CHASE3"/>
</dbReference>
<dbReference type="Pfam" id="PF05227">
    <property type="entry name" value="CHASE3"/>
    <property type="match status" value="1"/>
</dbReference>
<keyword evidence="7" id="KW-0175">Coiled coil</keyword>
<dbReference type="SUPFAM" id="SSF47384">
    <property type="entry name" value="Homodimeric domain of signal transducing histidine kinase"/>
    <property type="match status" value="1"/>
</dbReference>
<evidence type="ECO:0000256" key="3">
    <source>
        <dbReference type="ARBA" id="ARBA00022553"/>
    </source>
</evidence>
<dbReference type="PRINTS" id="PR00344">
    <property type="entry name" value="BCTRLSENSOR"/>
</dbReference>
<keyword evidence="8" id="KW-0472">Membrane</keyword>
<dbReference type="CDD" id="cd00075">
    <property type="entry name" value="HATPase"/>
    <property type="match status" value="1"/>
</dbReference>
<dbReference type="PANTHER" id="PTHR43547:SF2">
    <property type="entry name" value="HYBRID SIGNAL TRANSDUCTION HISTIDINE KINASE C"/>
    <property type="match status" value="1"/>
</dbReference>
<dbReference type="PROSITE" id="PS50109">
    <property type="entry name" value="HIS_KIN"/>
    <property type="match status" value="1"/>
</dbReference>
<name>A0A7W5H876_9BACT</name>
<accession>A0A7W5H876</accession>
<keyword evidence="5" id="KW-0418">Kinase</keyword>
<dbReference type="EMBL" id="JACHXU010000021">
    <property type="protein sequence ID" value="MBB3209183.1"/>
    <property type="molecule type" value="Genomic_DNA"/>
</dbReference>
<dbReference type="PANTHER" id="PTHR43547">
    <property type="entry name" value="TWO-COMPONENT HISTIDINE KINASE"/>
    <property type="match status" value="1"/>
</dbReference>
<dbReference type="Pfam" id="PF13426">
    <property type="entry name" value="PAS_9"/>
    <property type="match status" value="1"/>
</dbReference>
<keyword evidence="3 6" id="KW-0597">Phosphoprotein</keyword>
<dbReference type="PROSITE" id="PS50112">
    <property type="entry name" value="PAS"/>
    <property type="match status" value="1"/>
</dbReference>
<dbReference type="SMART" id="SM00448">
    <property type="entry name" value="REC"/>
    <property type="match status" value="1"/>
</dbReference>
<evidence type="ECO:0000256" key="4">
    <source>
        <dbReference type="ARBA" id="ARBA00022679"/>
    </source>
</evidence>
<dbReference type="InterPro" id="IPR001789">
    <property type="entry name" value="Sig_transdc_resp-reg_receiver"/>
</dbReference>
<dbReference type="CDD" id="cd17580">
    <property type="entry name" value="REC_2_DhkD-like"/>
    <property type="match status" value="1"/>
</dbReference>
<dbReference type="Gene3D" id="3.30.450.20">
    <property type="entry name" value="PAS domain"/>
    <property type="match status" value="1"/>
</dbReference>
<dbReference type="Gene3D" id="3.30.565.10">
    <property type="entry name" value="Histidine kinase-like ATPase, C-terminal domain"/>
    <property type="match status" value="1"/>
</dbReference>
<dbReference type="SUPFAM" id="SSF52172">
    <property type="entry name" value="CheY-like"/>
    <property type="match status" value="1"/>
</dbReference>
<reference evidence="13 14" key="1">
    <citation type="submission" date="2020-08" db="EMBL/GenBank/DDBJ databases">
        <title>Genomic Encyclopedia of Type Strains, Phase III (KMG-III): the genomes of soil and plant-associated and newly described type strains.</title>
        <authorList>
            <person name="Whitman W."/>
        </authorList>
    </citation>
    <scope>NUCLEOTIDE SEQUENCE [LARGE SCALE GENOMIC DNA]</scope>
    <source>
        <strain evidence="13 14">CECT 8075</strain>
    </source>
</reference>
<dbReference type="CDD" id="cd00082">
    <property type="entry name" value="HisKA"/>
    <property type="match status" value="1"/>
</dbReference>
<feature type="modified residue" description="4-aspartylphosphate" evidence="6">
    <location>
        <position position="682"/>
    </location>
</feature>
<feature type="domain" description="Histidine kinase" evidence="9">
    <location>
        <begin position="394"/>
        <end position="611"/>
    </location>
</feature>
<dbReference type="Pfam" id="PF02518">
    <property type="entry name" value="HATPase_c"/>
    <property type="match status" value="1"/>
</dbReference>
<dbReference type="InterPro" id="IPR003594">
    <property type="entry name" value="HATPase_dom"/>
</dbReference>
<feature type="domain" description="Response regulatory" evidence="10">
    <location>
        <begin position="633"/>
        <end position="749"/>
    </location>
</feature>
<dbReference type="SUPFAM" id="SSF55785">
    <property type="entry name" value="PYP-like sensor domain (PAS domain)"/>
    <property type="match status" value="1"/>
</dbReference>
<protein>
    <recommendedName>
        <fullName evidence="2">histidine kinase</fullName>
        <ecNumber evidence="2">2.7.13.3</ecNumber>
    </recommendedName>
</protein>
<evidence type="ECO:0000256" key="2">
    <source>
        <dbReference type="ARBA" id="ARBA00012438"/>
    </source>
</evidence>
<dbReference type="Proteomes" id="UP000536179">
    <property type="component" value="Unassembled WGS sequence"/>
</dbReference>
<dbReference type="Pfam" id="PF00072">
    <property type="entry name" value="Response_reg"/>
    <property type="match status" value="1"/>
</dbReference>
<feature type="domain" description="PAS" evidence="11">
    <location>
        <begin position="248"/>
        <end position="304"/>
    </location>
</feature>
<evidence type="ECO:0000256" key="7">
    <source>
        <dbReference type="SAM" id="Coils"/>
    </source>
</evidence>
<feature type="transmembrane region" description="Helical" evidence="8">
    <location>
        <begin position="187"/>
        <end position="210"/>
    </location>
</feature>
<proteinExistence type="predicted"/>
<feature type="domain" description="PAC" evidence="12">
    <location>
        <begin position="324"/>
        <end position="376"/>
    </location>
</feature>
<comment type="catalytic activity">
    <reaction evidence="1">
        <text>ATP + protein L-histidine = ADP + protein N-phospho-L-histidine.</text>
        <dbReference type="EC" id="2.7.13.3"/>
    </reaction>
</comment>
<evidence type="ECO:0000259" key="10">
    <source>
        <dbReference type="PROSITE" id="PS50110"/>
    </source>
</evidence>
<keyword evidence="8" id="KW-0812">Transmembrane</keyword>
<dbReference type="InterPro" id="IPR004358">
    <property type="entry name" value="Sig_transdc_His_kin-like_C"/>
</dbReference>
<dbReference type="CDD" id="cd19410">
    <property type="entry name" value="HK9-like_sensor"/>
    <property type="match status" value="1"/>
</dbReference>
<evidence type="ECO:0000259" key="12">
    <source>
        <dbReference type="PROSITE" id="PS50113"/>
    </source>
</evidence>
<keyword evidence="8" id="KW-1133">Transmembrane helix</keyword>
<dbReference type="PROSITE" id="PS50113">
    <property type="entry name" value="PAC"/>
    <property type="match status" value="1"/>
</dbReference>
<gene>
    <name evidence="13" type="ORF">FHS27_005021</name>
</gene>
<keyword evidence="4" id="KW-0808">Transferase</keyword>
<dbReference type="SMART" id="SM00387">
    <property type="entry name" value="HATPase_c"/>
    <property type="match status" value="1"/>
</dbReference>
<evidence type="ECO:0000256" key="1">
    <source>
        <dbReference type="ARBA" id="ARBA00000085"/>
    </source>
</evidence>
<dbReference type="EC" id="2.7.13.3" evidence="2"/>
<dbReference type="InterPro" id="IPR036890">
    <property type="entry name" value="HATPase_C_sf"/>
</dbReference>
<evidence type="ECO:0000313" key="13">
    <source>
        <dbReference type="EMBL" id="MBB3209183.1"/>
    </source>
</evidence>
<evidence type="ECO:0000256" key="8">
    <source>
        <dbReference type="SAM" id="Phobius"/>
    </source>
</evidence>
<dbReference type="InterPro" id="IPR035965">
    <property type="entry name" value="PAS-like_dom_sf"/>
</dbReference>
<dbReference type="SMART" id="SM00388">
    <property type="entry name" value="HisKA"/>
    <property type="match status" value="1"/>
</dbReference>
<dbReference type="InterPro" id="IPR000014">
    <property type="entry name" value="PAS"/>
</dbReference>
<dbReference type="InterPro" id="IPR011006">
    <property type="entry name" value="CheY-like_superfamily"/>
</dbReference>
<dbReference type="SUPFAM" id="SSF55874">
    <property type="entry name" value="ATPase domain of HSP90 chaperone/DNA topoisomerase II/histidine kinase"/>
    <property type="match status" value="1"/>
</dbReference>
<dbReference type="Gene3D" id="1.10.287.130">
    <property type="match status" value="1"/>
</dbReference>
<dbReference type="InterPro" id="IPR005467">
    <property type="entry name" value="His_kinase_dom"/>
</dbReference>
<organism evidence="13 14">
    <name type="scientific">Aporhodopirellula rubra</name>
    <dbReference type="NCBI Taxonomy" id="980271"/>
    <lineage>
        <taxon>Bacteria</taxon>
        <taxon>Pseudomonadati</taxon>
        <taxon>Planctomycetota</taxon>
        <taxon>Planctomycetia</taxon>
        <taxon>Pirellulales</taxon>
        <taxon>Pirellulaceae</taxon>
        <taxon>Aporhodopirellula</taxon>
    </lineage>
</organism>
<evidence type="ECO:0000259" key="11">
    <source>
        <dbReference type="PROSITE" id="PS50112"/>
    </source>
</evidence>